<dbReference type="EMBL" id="VLJT01000018">
    <property type="protein sequence ID" value="TWH16741.1"/>
    <property type="molecule type" value="Genomic_DNA"/>
</dbReference>
<dbReference type="AlphaFoldDB" id="A0A562E4J0"/>
<gene>
    <name evidence="1" type="ORF">L618_002000000250</name>
</gene>
<evidence type="ECO:0000313" key="2">
    <source>
        <dbReference type="Proteomes" id="UP000317573"/>
    </source>
</evidence>
<proteinExistence type="predicted"/>
<accession>A0A562E4J0</accession>
<dbReference type="Proteomes" id="UP000317573">
    <property type="component" value="Unassembled WGS sequence"/>
</dbReference>
<sequence>MPKAVMYSKIDASKLGEEKCDTRAAGGGARRVCRVADRFARPRCGTTTPLGRPVEPEV</sequence>
<organism evidence="1 2">
    <name type="scientific">Rhodococcus rhodochrous J45</name>
    <dbReference type="NCBI Taxonomy" id="935266"/>
    <lineage>
        <taxon>Bacteria</taxon>
        <taxon>Bacillati</taxon>
        <taxon>Actinomycetota</taxon>
        <taxon>Actinomycetes</taxon>
        <taxon>Mycobacteriales</taxon>
        <taxon>Nocardiaceae</taxon>
        <taxon>Rhodococcus</taxon>
    </lineage>
</organism>
<comment type="caution">
    <text evidence="1">The sequence shown here is derived from an EMBL/GenBank/DDBJ whole genome shotgun (WGS) entry which is preliminary data.</text>
</comment>
<name>A0A562E4J0_RHORH</name>
<evidence type="ECO:0000313" key="1">
    <source>
        <dbReference type="EMBL" id="TWH16741.1"/>
    </source>
</evidence>
<protein>
    <submittedName>
        <fullName evidence="1">Uncharacterized protein</fullName>
    </submittedName>
</protein>
<reference evidence="1 2" key="1">
    <citation type="submission" date="2019-07" db="EMBL/GenBank/DDBJ databases">
        <title>Genome sequencing of lignin-degrading bacterial isolates.</title>
        <authorList>
            <person name="Gladden J."/>
        </authorList>
    </citation>
    <scope>NUCLEOTIDE SEQUENCE [LARGE SCALE GENOMIC DNA]</scope>
    <source>
        <strain evidence="1 2">J45</strain>
    </source>
</reference>